<accession>A0AAD5V455</accession>
<feature type="repeat" description="WD" evidence="3">
    <location>
        <begin position="507"/>
        <end position="544"/>
    </location>
</feature>
<comment type="caution">
    <text evidence="4">The sequence shown here is derived from an EMBL/GenBank/DDBJ whole genome shotgun (WGS) entry which is preliminary data.</text>
</comment>
<dbReference type="PANTHER" id="PTHR19879:SF9">
    <property type="entry name" value="TRANSCRIPTION INITIATION FACTOR TFIID SUBUNIT 5"/>
    <property type="match status" value="1"/>
</dbReference>
<dbReference type="Pfam" id="PF00400">
    <property type="entry name" value="WD40"/>
    <property type="match status" value="7"/>
</dbReference>
<evidence type="ECO:0000256" key="2">
    <source>
        <dbReference type="ARBA" id="ARBA00022737"/>
    </source>
</evidence>
<dbReference type="PROSITE" id="PS00678">
    <property type="entry name" value="WD_REPEATS_1"/>
    <property type="match status" value="1"/>
</dbReference>
<evidence type="ECO:0000256" key="1">
    <source>
        <dbReference type="ARBA" id="ARBA00022574"/>
    </source>
</evidence>
<evidence type="ECO:0000313" key="4">
    <source>
        <dbReference type="EMBL" id="KAJ3484185.1"/>
    </source>
</evidence>
<dbReference type="PROSITE" id="PS50294">
    <property type="entry name" value="WD_REPEATS_REGION"/>
    <property type="match status" value="5"/>
</dbReference>
<feature type="repeat" description="WD" evidence="3">
    <location>
        <begin position="684"/>
        <end position="725"/>
    </location>
</feature>
<dbReference type="CDD" id="cd00200">
    <property type="entry name" value="WD40"/>
    <property type="match status" value="1"/>
</dbReference>
<dbReference type="Gene3D" id="2.130.10.10">
    <property type="entry name" value="YVTN repeat-like/Quinoprotein amine dehydrogenase"/>
    <property type="match status" value="3"/>
</dbReference>
<feature type="repeat" description="WD" evidence="3">
    <location>
        <begin position="553"/>
        <end position="588"/>
    </location>
</feature>
<dbReference type="InterPro" id="IPR036322">
    <property type="entry name" value="WD40_repeat_dom_sf"/>
</dbReference>
<dbReference type="PROSITE" id="PS50082">
    <property type="entry name" value="WD_REPEATS_2"/>
    <property type="match status" value="6"/>
</dbReference>
<dbReference type="InterPro" id="IPR001680">
    <property type="entry name" value="WD40_rpt"/>
</dbReference>
<dbReference type="PANTHER" id="PTHR19879">
    <property type="entry name" value="TRANSCRIPTION INITIATION FACTOR TFIID"/>
    <property type="match status" value="1"/>
</dbReference>
<dbReference type="SMART" id="SM00320">
    <property type="entry name" value="WD40"/>
    <property type="match status" value="8"/>
</dbReference>
<evidence type="ECO:0000313" key="5">
    <source>
        <dbReference type="Proteomes" id="UP001212997"/>
    </source>
</evidence>
<protein>
    <submittedName>
        <fullName evidence="4">Uncharacterized protein</fullName>
    </submittedName>
</protein>
<dbReference type="InterPro" id="IPR015943">
    <property type="entry name" value="WD40/YVTN_repeat-like_dom_sf"/>
</dbReference>
<feature type="repeat" description="WD" evidence="3">
    <location>
        <begin position="768"/>
        <end position="801"/>
    </location>
</feature>
<dbReference type="AlphaFoldDB" id="A0AAD5V455"/>
<reference evidence="4" key="1">
    <citation type="submission" date="2022-07" db="EMBL/GenBank/DDBJ databases">
        <title>Genome Sequence of Physisporinus lineatus.</title>
        <authorList>
            <person name="Buettner E."/>
        </authorList>
    </citation>
    <scope>NUCLEOTIDE SEQUENCE</scope>
    <source>
        <strain evidence="4">VT162</strain>
    </source>
</reference>
<dbReference type="InterPro" id="IPR019775">
    <property type="entry name" value="WD40_repeat_CS"/>
</dbReference>
<name>A0AAD5V455_9APHY</name>
<dbReference type="EMBL" id="JANAWD010000198">
    <property type="protein sequence ID" value="KAJ3484185.1"/>
    <property type="molecule type" value="Genomic_DNA"/>
</dbReference>
<keyword evidence="5" id="KW-1185">Reference proteome</keyword>
<dbReference type="SUPFAM" id="SSF50978">
    <property type="entry name" value="WD40 repeat-like"/>
    <property type="match status" value="2"/>
</dbReference>
<sequence length="809" mass="89262">MRETLRLPIYRTHEASSTDSQTRTPKASVLKGAFQSNPPFGCRSQLIPITPSWLSSVMVIHYGYLNPGILIAQSIWVIPLFNMRHDAEHELNNTIQRVPENHNPLIDVAFQDLMVPEEPIIVSPGPICRFGSITTAVEADVQAGGGVVDFGVRGQYACTTNAGALLYLWDQGHRTSCEPNEIWRRHILANFRFWEEFFAKCGIEKQGMVIVRGFVKTTSWDAITWIQSSDSYGAGASAGVPGRIGGGIFHSAARTSFMAPEHRSFPSRNLEDIREGLNLRLRDPPQGDYPREQTVFLSYYYIKRRKWFPPLPKLEANAGYHNLPSPPEPDSDIGSDAQILTETQGEEETQGPLDQALQYMFDTTGADVACVCDEDINSLMRGQEWPSDIYQMLLDANPKIDVLNGVATFSIREMIKYFHNVPDPVVPQDVSGERTEDLRDASVTLCCDPEHCISRWPHTVLMDEVGSDVGAPNSFAISNDGQRVAIGFDDTYVRVWDVKDELPKNTLAGHAKAILCTAFSPNSARLASGSSDYQVIIWSSESGEQECCFATSNSEANSEVCCLTFSPDGKLLVTGSKNGSIYCWEVESLLRGETVPYHVITGKKFPFIQTIQYTPDGSHIIWTSGQTGSIWNTDSKQLEGNMIGHRGPIWCMAISHKGHRAATGSGDGTARIWKVGSGEELVTIHEHRKAVYSVQFSPEDVFLVSGSHEGKVAIHNASTGDCIHLFEGKLTSVRAVAYSPIGNIVVSGEIDGVLKVWDATAGKQLAEVKGHLDKIKSVHFAPDSRRFMSTSDDGTARVWSLIDILRVCS</sequence>
<feature type="repeat" description="WD" evidence="3">
    <location>
        <begin position="726"/>
        <end position="767"/>
    </location>
</feature>
<gene>
    <name evidence="4" type="ORF">NLI96_g5797</name>
</gene>
<keyword evidence="1 3" id="KW-0853">WD repeat</keyword>
<dbReference type="Proteomes" id="UP001212997">
    <property type="component" value="Unassembled WGS sequence"/>
</dbReference>
<feature type="repeat" description="WD" evidence="3">
    <location>
        <begin position="642"/>
        <end position="683"/>
    </location>
</feature>
<evidence type="ECO:0000256" key="3">
    <source>
        <dbReference type="PROSITE-ProRule" id="PRU00221"/>
    </source>
</evidence>
<keyword evidence="2" id="KW-0677">Repeat</keyword>
<proteinExistence type="predicted"/>
<organism evidence="4 5">
    <name type="scientific">Meripilus lineatus</name>
    <dbReference type="NCBI Taxonomy" id="2056292"/>
    <lineage>
        <taxon>Eukaryota</taxon>
        <taxon>Fungi</taxon>
        <taxon>Dikarya</taxon>
        <taxon>Basidiomycota</taxon>
        <taxon>Agaricomycotina</taxon>
        <taxon>Agaricomycetes</taxon>
        <taxon>Polyporales</taxon>
        <taxon>Meripilaceae</taxon>
        <taxon>Meripilus</taxon>
    </lineage>
</organism>